<dbReference type="CDD" id="cd02516">
    <property type="entry name" value="CDP-ME_synthetase"/>
    <property type="match status" value="1"/>
</dbReference>
<dbReference type="InterPro" id="IPR018294">
    <property type="entry name" value="ISPD_synthase_CS"/>
</dbReference>
<dbReference type="Gene3D" id="3.90.550.10">
    <property type="entry name" value="Spore Coat Polysaccharide Biosynthesis Protein SpsA, Chain A"/>
    <property type="match status" value="1"/>
</dbReference>
<feature type="site" description="Transition state stabilizer" evidence="7">
    <location>
        <position position="19"/>
    </location>
</feature>
<evidence type="ECO:0000256" key="1">
    <source>
        <dbReference type="ARBA" id="ARBA00001282"/>
    </source>
</evidence>
<sequence>MKLLDSIVAVVPAAGVGSRMKIDKPKQYLTLYRKTILEHTVEKLLSHQCINKVVVAIADFDPYYSSLFMVTNPNIIRVAGGKKRVNSVLLGIKHVQEYQLSEWVIVHDAVRPCIQLSDIDKVIASALKHDVGAVLALPVRDTIKRANKEQNIRYTVNREKLWHALTPQMFKVEILLHALNNALDSGAVVTDESSALELLGKQPALVLGRTDNIKITYVEDLNLAKCYLFQT</sequence>
<name>A0A084CMR9_9GAMM</name>
<evidence type="ECO:0000313" key="9">
    <source>
        <dbReference type="Proteomes" id="UP000053784"/>
    </source>
</evidence>
<evidence type="ECO:0000313" key="8">
    <source>
        <dbReference type="EMBL" id="KEY91098.1"/>
    </source>
</evidence>
<dbReference type="InterPro" id="IPR029044">
    <property type="entry name" value="Nucleotide-diphossugar_trans"/>
</dbReference>
<dbReference type="InterPro" id="IPR034683">
    <property type="entry name" value="IspD/TarI"/>
</dbReference>
<keyword evidence="4 7" id="KW-0808">Transferase</keyword>
<dbReference type="RefSeq" id="WP_034414461.1">
    <property type="nucleotide sequence ID" value="NZ_JGVK01000027.1"/>
</dbReference>
<evidence type="ECO:0000256" key="4">
    <source>
        <dbReference type="ARBA" id="ARBA00022679"/>
    </source>
</evidence>
<dbReference type="OrthoDB" id="9806837at2"/>
<dbReference type="NCBIfam" id="TIGR00453">
    <property type="entry name" value="ispD"/>
    <property type="match status" value="1"/>
</dbReference>
<keyword evidence="9" id="KW-1185">Reference proteome</keyword>
<dbReference type="FunFam" id="3.90.550.10:FF:000003">
    <property type="entry name" value="2-C-methyl-D-erythritol 4-phosphate cytidylyltransferase"/>
    <property type="match status" value="1"/>
</dbReference>
<dbReference type="EMBL" id="JGVK01000027">
    <property type="protein sequence ID" value="KEY91098.1"/>
    <property type="molecule type" value="Genomic_DNA"/>
</dbReference>
<dbReference type="PANTHER" id="PTHR32125">
    <property type="entry name" value="2-C-METHYL-D-ERYTHRITOL 4-PHOSPHATE CYTIDYLYLTRANSFERASE, CHLOROPLASTIC"/>
    <property type="match status" value="1"/>
</dbReference>
<comment type="function">
    <text evidence="7">Catalyzes the formation of 4-diphosphocytidyl-2-C-methyl-D-erythritol from CTP and 2-C-methyl-D-erythritol 4-phosphate (MEP).</text>
</comment>
<protein>
    <recommendedName>
        <fullName evidence="7">2-C-methyl-D-erythritol 4-phosphate cytidylyltransferase</fullName>
        <ecNumber evidence="7">2.7.7.60</ecNumber>
    </recommendedName>
    <alternativeName>
        <fullName evidence="7">4-diphosphocytidyl-2C-methyl-D-erythritol synthase</fullName>
    </alternativeName>
    <alternativeName>
        <fullName evidence="7">MEP cytidylyltransferase</fullName>
        <shortName evidence="7">MCT</shortName>
    </alternativeName>
</protein>
<dbReference type="EC" id="2.7.7.60" evidence="7"/>
<evidence type="ECO:0000256" key="6">
    <source>
        <dbReference type="ARBA" id="ARBA00023229"/>
    </source>
</evidence>
<comment type="pathway">
    <text evidence="2 7">Isoprenoid biosynthesis; isopentenyl diphosphate biosynthesis via DXP pathway; isopentenyl diphosphate from 1-deoxy-D-xylulose 5-phosphate: step 2/6.</text>
</comment>
<keyword evidence="6 7" id="KW-0414">Isoprene biosynthesis</keyword>
<dbReference type="STRING" id="1179155.CF67_04092"/>
<comment type="similarity">
    <text evidence="3 7">Belongs to the IspD/TarI cytidylyltransferase family. IspD subfamily.</text>
</comment>
<dbReference type="eggNOG" id="COG1211">
    <property type="taxonomic scope" value="Bacteria"/>
</dbReference>
<dbReference type="GO" id="GO:0050518">
    <property type="term" value="F:2-C-methyl-D-erythritol 4-phosphate cytidylyltransferase activity"/>
    <property type="evidence" value="ECO:0007669"/>
    <property type="project" value="UniProtKB-UniRule"/>
</dbReference>
<evidence type="ECO:0000256" key="5">
    <source>
        <dbReference type="ARBA" id="ARBA00022695"/>
    </source>
</evidence>
<evidence type="ECO:0000256" key="7">
    <source>
        <dbReference type="HAMAP-Rule" id="MF_00108"/>
    </source>
</evidence>
<organism evidence="8 9">
    <name type="scientific">Candidatus Photodesmus blepharonis</name>
    <dbReference type="NCBI Taxonomy" id="1179155"/>
    <lineage>
        <taxon>Bacteria</taxon>
        <taxon>Pseudomonadati</taxon>
        <taxon>Pseudomonadota</taxon>
        <taxon>Gammaproteobacteria</taxon>
        <taxon>Vibrionales</taxon>
        <taxon>Vibrionaceae</taxon>
        <taxon>Candidatus Photodesmus</taxon>
    </lineage>
</organism>
<dbReference type="SUPFAM" id="SSF53448">
    <property type="entry name" value="Nucleotide-diphospho-sugar transferases"/>
    <property type="match status" value="1"/>
</dbReference>
<evidence type="ECO:0000256" key="3">
    <source>
        <dbReference type="ARBA" id="ARBA00009789"/>
    </source>
</evidence>
<dbReference type="PROSITE" id="PS01295">
    <property type="entry name" value="ISPD"/>
    <property type="match status" value="1"/>
</dbReference>
<dbReference type="HAMAP" id="MF_00108">
    <property type="entry name" value="IspD"/>
    <property type="match status" value="1"/>
</dbReference>
<dbReference type="InterPro" id="IPR050088">
    <property type="entry name" value="IspD/TarI_cytidylyltransf_bact"/>
</dbReference>
<proteinExistence type="inferred from homology"/>
<dbReference type="PANTHER" id="PTHR32125:SF4">
    <property type="entry name" value="2-C-METHYL-D-ERYTHRITOL 4-PHOSPHATE CYTIDYLYLTRANSFERASE, CHLOROPLASTIC"/>
    <property type="match status" value="1"/>
</dbReference>
<comment type="caution">
    <text evidence="8">The sequence shown here is derived from an EMBL/GenBank/DDBJ whole genome shotgun (WGS) entry which is preliminary data.</text>
</comment>
<dbReference type="AlphaFoldDB" id="A0A084CMR9"/>
<dbReference type="UniPathway" id="UPA00056">
    <property type="reaction ID" value="UER00093"/>
</dbReference>
<accession>A0A084CMR9</accession>
<feature type="site" description="Positions MEP for the nucleophilic attack" evidence="7">
    <location>
        <position position="214"/>
    </location>
</feature>
<dbReference type="InterPro" id="IPR001228">
    <property type="entry name" value="IspD"/>
</dbReference>
<reference evidence="8 9" key="1">
    <citation type="submission" date="2014-03" db="EMBL/GenBank/DDBJ databases">
        <title>Selection and divergence in the genomes of co-occurring obligate luminous symbionts with specific hosts.</title>
        <authorList>
            <person name="Hendry T.A."/>
            <person name="de Wet J.R."/>
            <person name="Dunlap P.V."/>
        </authorList>
    </citation>
    <scope>NUCLEOTIDE SEQUENCE [LARGE SCALE GENOMIC DNA]</scope>
    <source>
        <strain evidence="8 9">Ppalp.1</strain>
    </source>
</reference>
<gene>
    <name evidence="7 8" type="primary">ispD</name>
    <name evidence="8" type="ORF">CF67_04092</name>
</gene>
<feature type="site" description="Positions MEP for the nucleophilic attack" evidence="7">
    <location>
        <position position="158"/>
    </location>
</feature>
<keyword evidence="5 7" id="KW-0548">Nucleotidyltransferase</keyword>
<feature type="site" description="Transition state stabilizer" evidence="7">
    <location>
        <position position="26"/>
    </location>
</feature>
<evidence type="ECO:0000256" key="2">
    <source>
        <dbReference type="ARBA" id="ARBA00004787"/>
    </source>
</evidence>
<dbReference type="GO" id="GO:0019288">
    <property type="term" value="P:isopentenyl diphosphate biosynthetic process, methylerythritol 4-phosphate pathway"/>
    <property type="evidence" value="ECO:0007669"/>
    <property type="project" value="UniProtKB-UniRule"/>
</dbReference>
<comment type="catalytic activity">
    <reaction evidence="1 7">
        <text>2-C-methyl-D-erythritol 4-phosphate + CTP + H(+) = 4-CDP-2-C-methyl-D-erythritol + diphosphate</text>
        <dbReference type="Rhea" id="RHEA:13429"/>
        <dbReference type="ChEBI" id="CHEBI:15378"/>
        <dbReference type="ChEBI" id="CHEBI:33019"/>
        <dbReference type="ChEBI" id="CHEBI:37563"/>
        <dbReference type="ChEBI" id="CHEBI:57823"/>
        <dbReference type="ChEBI" id="CHEBI:58262"/>
        <dbReference type="EC" id="2.7.7.60"/>
    </reaction>
</comment>
<dbReference type="Pfam" id="PF01128">
    <property type="entry name" value="IspD"/>
    <property type="match status" value="1"/>
</dbReference>
<dbReference type="Proteomes" id="UP000053784">
    <property type="component" value="Unassembled WGS sequence"/>
</dbReference>